<evidence type="ECO:0000256" key="1">
    <source>
        <dbReference type="ARBA" id="ARBA00001947"/>
    </source>
</evidence>
<organism evidence="11">
    <name type="scientific">Halomonas sp. H10-59</name>
    <dbReference type="NCBI Taxonomy" id="2950874"/>
    <lineage>
        <taxon>Bacteria</taxon>
        <taxon>Pseudomonadati</taxon>
        <taxon>Pseudomonadota</taxon>
        <taxon>Gammaproteobacteria</taxon>
        <taxon>Oceanospirillales</taxon>
        <taxon>Halomonadaceae</taxon>
        <taxon>Halomonas</taxon>
    </lineage>
</organism>
<dbReference type="FunFam" id="1.25.40.880:FF:000001">
    <property type="entry name" value="SDS hydrolase SdsA1"/>
    <property type="match status" value="1"/>
</dbReference>
<dbReference type="InterPro" id="IPR036866">
    <property type="entry name" value="RibonucZ/Hydroxyglut_hydro"/>
</dbReference>
<feature type="chain" id="PRO_5043313590" description="Linear primary-alkylsulfatase" evidence="9">
    <location>
        <begin position="23"/>
        <end position="652"/>
    </location>
</feature>
<evidence type="ECO:0000259" key="10">
    <source>
        <dbReference type="SMART" id="SM00849"/>
    </source>
</evidence>
<dbReference type="InterPro" id="IPR001279">
    <property type="entry name" value="Metallo-B-lactamas"/>
</dbReference>
<dbReference type="CDD" id="cd07710">
    <property type="entry name" value="arylsulfatase_Sdsa1-like_MBL-fold"/>
    <property type="match status" value="1"/>
</dbReference>
<dbReference type="InterPro" id="IPR029228">
    <property type="entry name" value="Alkyl_sulf_dimr"/>
</dbReference>
<dbReference type="RefSeq" id="WP_348814450.1">
    <property type="nucleotide sequence ID" value="NZ_CP098828.1"/>
</dbReference>
<sequence>MKTIPFAVTAIALAIGATPAVAAENAASESTKAFNQQLRDYLPFDDDTDFENARRGLIATLDESVIKKPDGSPVYDTAQFDFATGDSPDTANPSLWRQSQLNAINGLFEVVEGKIYQIRGFDLAVMTFIRGDNGWIVVDPLTANETAAAGLSLLQEHVEDLPVTGVIITHSHVDHFGGVKGILTQDEVDAGEIPIVAPENFFEESVSENLIAGNTMSRRASYMYGNVIEKGPEGSLGSGLGTTTAAGTVTIAQPTITIDDTPKTEVIDGVEIEFLNTPGAEAPAELMFYVPEFKALMQAEEISHTLHNLYTLRGAKVRSGDLWAKYIHDVINRYGDDVEVSLGSHHWPTWGNENVVEYWEKQRDTYRYLHDEVLRLANHGETMLEIAEQIELPDSLAQEFYNRGYYGSVSHNAKAQYQLYFGWFSGNPSELHELPPAEEGAKFVEYVGGAEQVLEKARQDVDEGNYRWAATALNHLVFAEPENQEAKDLLADALTQMGYQAESGPWRNFYLSGAKELREGVAEVATPDTASPDMVKGLPLDIYLDYLAVRLNHPEAVGKDFDINFEMPDVDEKFTISISNGVMNYTIGDWAEDAAATVTIDRAQLDSINLGETTMADSIDAGDVTVDGDQQTVDEFIGLLDSFEFWFDIVTP</sequence>
<dbReference type="InterPro" id="IPR029229">
    <property type="entry name" value="Alkyl_sulf_C"/>
</dbReference>
<dbReference type="Gene3D" id="1.25.40.880">
    <property type="entry name" value="Alkyl sulfatase, dimerisation domain"/>
    <property type="match status" value="1"/>
</dbReference>
<dbReference type="EC" id="3.1.6.21" evidence="6"/>
<comment type="similarity">
    <text evidence="5">Belongs to the metallo-beta-lactamase superfamily. Type III sulfatase family.</text>
</comment>
<name>A0AAU7KPN6_9GAMM</name>
<dbReference type="SUPFAM" id="SSF56281">
    <property type="entry name" value="Metallo-hydrolase/oxidoreductase"/>
    <property type="match status" value="1"/>
</dbReference>
<accession>A0AAU7KPN6</accession>
<dbReference type="GO" id="GO:0046872">
    <property type="term" value="F:metal ion binding"/>
    <property type="evidence" value="ECO:0007669"/>
    <property type="project" value="UniProtKB-KW"/>
</dbReference>
<dbReference type="InterPro" id="IPR044097">
    <property type="entry name" value="Bds1/SdsA1_MBL-fold"/>
</dbReference>
<dbReference type="PANTHER" id="PTHR43223">
    <property type="entry name" value="ALKYL/ARYL-SULFATASE"/>
    <property type="match status" value="1"/>
</dbReference>
<dbReference type="FunFam" id="3.60.15.30:FF:000001">
    <property type="entry name" value="Alkyl/aryl-sulfatase BDS1"/>
    <property type="match status" value="1"/>
</dbReference>
<evidence type="ECO:0000256" key="4">
    <source>
        <dbReference type="ARBA" id="ARBA00022833"/>
    </source>
</evidence>
<dbReference type="GO" id="GO:0018909">
    <property type="term" value="P:dodecyl sulfate metabolic process"/>
    <property type="evidence" value="ECO:0007669"/>
    <property type="project" value="InterPro"/>
</dbReference>
<feature type="domain" description="Metallo-beta-lactamase" evidence="10">
    <location>
        <begin position="123"/>
        <end position="345"/>
    </location>
</feature>
<gene>
    <name evidence="11" type="ORF">NFG57_12595</name>
</gene>
<reference evidence="11" key="1">
    <citation type="submission" date="2022-06" db="EMBL/GenBank/DDBJ databases">
        <title>A novel DMS-producing enzyme.</title>
        <authorList>
            <person name="Zhang Y."/>
        </authorList>
    </citation>
    <scope>NUCLEOTIDE SEQUENCE</scope>
    <source>
        <strain evidence="11">H10-59</strain>
    </source>
</reference>
<feature type="signal peptide" evidence="9">
    <location>
        <begin position="1"/>
        <end position="22"/>
    </location>
</feature>
<dbReference type="AlphaFoldDB" id="A0AAU7KPN6"/>
<evidence type="ECO:0000256" key="2">
    <source>
        <dbReference type="ARBA" id="ARBA00022723"/>
    </source>
</evidence>
<evidence type="ECO:0000313" key="11">
    <source>
        <dbReference type="EMBL" id="XBO73670.1"/>
    </source>
</evidence>
<evidence type="ECO:0000256" key="6">
    <source>
        <dbReference type="ARBA" id="ARBA00066568"/>
    </source>
</evidence>
<evidence type="ECO:0000256" key="5">
    <source>
        <dbReference type="ARBA" id="ARBA00033751"/>
    </source>
</evidence>
<protein>
    <recommendedName>
        <fullName evidence="7">Linear primary-alkylsulfatase</fullName>
        <ecNumber evidence="6">3.1.6.21</ecNumber>
    </recommendedName>
    <alternativeName>
        <fullName evidence="8">Type III linear primary-alkylsulfatase</fullName>
    </alternativeName>
</protein>
<keyword evidence="2" id="KW-0479">Metal-binding</keyword>
<keyword evidence="4" id="KW-0862">Zinc</keyword>
<dbReference type="Gene3D" id="3.60.15.30">
    <property type="entry name" value="Metallo-beta-lactamase domain"/>
    <property type="match status" value="1"/>
</dbReference>
<dbReference type="Pfam" id="PF00753">
    <property type="entry name" value="Lactamase_B"/>
    <property type="match status" value="1"/>
</dbReference>
<dbReference type="SUPFAM" id="SSF55718">
    <property type="entry name" value="SCP-like"/>
    <property type="match status" value="1"/>
</dbReference>
<dbReference type="Pfam" id="PF14863">
    <property type="entry name" value="Alkyl_sulf_dimr"/>
    <property type="match status" value="1"/>
</dbReference>
<evidence type="ECO:0000256" key="3">
    <source>
        <dbReference type="ARBA" id="ARBA00022801"/>
    </source>
</evidence>
<proteinExistence type="inferred from homology"/>
<dbReference type="PANTHER" id="PTHR43223:SF1">
    <property type="entry name" value="ALKYL_ARYL-SULFATASE BDS1"/>
    <property type="match status" value="1"/>
</dbReference>
<dbReference type="Pfam" id="PF14864">
    <property type="entry name" value="Alkyl_sulf_C"/>
    <property type="match status" value="1"/>
</dbReference>
<dbReference type="InterPro" id="IPR036527">
    <property type="entry name" value="SCP2_sterol-bd_dom_sf"/>
</dbReference>
<evidence type="ECO:0000256" key="8">
    <source>
        <dbReference type="ARBA" id="ARBA00075789"/>
    </source>
</evidence>
<dbReference type="GO" id="GO:0018741">
    <property type="term" value="F:linear primary-alkylsulfatase activity"/>
    <property type="evidence" value="ECO:0007669"/>
    <property type="project" value="UniProtKB-EC"/>
</dbReference>
<dbReference type="Gene3D" id="3.30.1050.10">
    <property type="entry name" value="SCP2 sterol-binding domain"/>
    <property type="match status" value="1"/>
</dbReference>
<dbReference type="GO" id="GO:0046983">
    <property type="term" value="F:protein dimerization activity"/>
    <property type="evidence" value="ECO:0007669"/>
    <property type="project" value="InterPro"/>
</dbReference>
<dbReference type="EMBL" id="CP098828">
    <property type="protein sequence ID" value="XBO73670.1"/>
    <property type="molecule type" value="Genomic_DNA"/>
</dbReference>
<dbReference type="SMART" id="SM00849">
    <property type="entry name" value="Lactamase_B"/>
    <property type="match status" value="1"/>
</dbReference>
<dbReference type="InterPro" id="IPR038536">
    <property type="entry name" value="Alkyl/aryl-sulf_dimr_sf"/>
</dbReference>
<comment type="cofactor">
    <cofactor evidence="1">
        <name>Zn(2+)</name>
        <dbReference type="ChEBI" id="CHEBI:29105"/>
    </cofactor>
</comment>
<keyword evidence="9" id="KW-0732">Signal</keyword>
<dbReference type="InterPro" id="IPR052195">
    <property type="entry name" value="Bact_Alkyl/Aryl-Sulfatase"/>
</dbReference>
<keyword evidence="3" id="KW-0378">Hydrolase</keyword>
<evidence type="ECO:0000256" key="9">
    <source>
        <dbReference type="SAM" id="SignalP"/>
    </source>
</evidence>
<evidence type="ECO:0000256" key="7">
    <source>
        <dbReference type="ARBA" id="ARBA00068034"/>
    </source>
</evidence>